<accession>A0ABD2D3T6</accession>
<gene>
    <name evidence="1" type="ORF">V1477_000466</name>
</gene>
<dbReference type="Proteomes" id="UP001607303">
    <property type="component" value="Unassembled WGS sequence"/>
</dbReference>
<dbReference type="AlphaFoldDB" id="A0ABD2D3T6"/>
<organism evidence="1 2">
    <name type="scientific">Vespula maculifrons</name>
    <name type="common">Eastern yellow jacket</name>
    <name type="synonym">Wasp</name>
    <dbReference type="NCBI Taxonomy" id="7453"/>
    <lineage>
        <taxon>Eukaryota</taxon>
        <taxon>Metazoa</taxon>
        <taxon>Ecdysozoa</taxon>
        <taxon>Arthropoda</taxon>
        <taxon>Hexapoda</taxon>
        <taxon>Insecta</taxon>
        <taxon>Pterygota</taxon>
        <taxon>Neoptera</taxon>
        <taxon>Endopterygota</taxon>
        <taxon>Hymenoptera</taxon>
        <taxon>Apocrita</taxon>
        <taxon>Aculeata</taxon>
        <taxon>Vespoidea</taxon>
        <taxon>Vespidae</taxon>
        <taxon>Vespinae</taxon>
        <taxon>Vespula</taxon>
    </lineage>
</organism>
<evidence type="ECO:0000313" key="2">
    <source>
        <dbReference type="Proteomes" id="UP001607303"/>
    </source>
</evidence>
<protein>
    <submittedName>
        <fullName evidence="1">Uncharacterized protein</fullName>
    </submittedName>
</protein>
<sequence>MCRHCSPNNFLPEPSPDVFRFRNGSLFIKVSLLANLQKEYLSWLVDLPKWSDKIRDSSQHLKLPILLWDSSVAYRSSITAHAQRTR</sequence>
<reference evidence="1 2" key="1">
    <citation type="journal article" date="2024" name="Ann. Entomol. Soc. Am.">
        <title>Genomic analyses of the southern and eastern yellowjacket wasps (Hymenoptera: Vespidae) reveal evolutionary signatures of social life.</title>
        <authorList>
            <person name="Catto M.A."/>
            <person name="Caine P.B."/>
            <person name="Orr S.E."/>
            <person name="Hunt B.G."/>
            <person name="Goodisman M.A.D."/>
        </authorList>
    </citation>
    <scope>NUCLEOTIDE SEQUENCE [LARGE SCALE GENOMIC DNA]</scope>
    <source>
        <strain evidence="1">232</strain>
        <tissue evidence="1">Head and thorax</tissue>
    </source>
</reference>
<name>A0ABD2D3T6_VESMC</name>
<evidence type="ECO:0000313" key="1">
    <source>
        <dbReference type="EMBL" id="KAL2751308.1"/>
    </source>
</evidence>
<keyword evidence="2" id="KW-1185">Reference proteome</keyword>
<comment type="caution">
    <text evidence="1">The sequence shown here is derived from an EMBL/GenBank/DDBJ whole genome shotgun (WGS) entry which is preliminary data.</text>
</comment>
<dbReference type="EMBL" id="JAYRBN010000007">
    <property type="protein sequence ID" value="KAL2751308.1"/>
    <property type="molecule type" value="Genomic_DNA"/>
</dbReference>
<proteinExistence type="predicted"/>